<comment type="similarity">
    <text evidence="1">Belongs to the GMC oxidoreductase family.</text>
</comment>
<dbReference type="InterPro" id="IPR007867">
    <property type="entry name" value="GMC_OxRtase_C"/>
</dbReference>
<proteinExistence type="inferred from homology"/>
<feature type="chain" id="PRO_5024387920" description="Glucose-methanol-choline oxidoreductase N-terminal domain-containing protein" evidence="3">
    <location>
        <begin position="19"/>
        <end position="611"/>
    </location>
</feature>
<dbReference type="EMBL" id="VVIM01000005">
    <property type="protein sequence ID" value="KAB0799998.1"/>
    <property type="molecule type" value="Genomic_DNA"/>
</dbReference>
<dbReference type="InterPro" id="IPR036188">
    <property type="entry name" value="FAD/NAD-bd_sf"/>
</dbReference>
<dbReference type="Proteomes" id="UP000327044">
    <property type="component" value="Unassembled WGS sequence"/>
</dbReference>
<feature type="domain" description="Glucose-methanol-choline oxidoreductase N-terminal" evidence="4">
    <location>
        <begin position="314"/>
        <end position="328"/>
    </location>
</feature>
<gene>
    <name evidence="5" type="ORF">PPYR_07878</name>
</gene>
<evidence type="ECO:0000256" key="3">
    <source>
        <dbReference type="SAM" id="SignalP"/>
    </source>
</evidence>
<dbReference type="PANTHER" id="PTHR11552">
    <property type="entry name" value="GLUCOSE-METHANOL-CHOLINE GMC OXIDOREDUCTASE"/>
    <property type="match status" value="1"/>
</dbReference>
<comment type="caution">
    <text evidence="5">The sequence shown here is derived from an EMBL/GenBank/DDBJ whole genome shotgun (WGS) entry which is preliminary data.</text>
</comment>
<accession>A0A5N4AS12</accession>
<dbReference type="AlphaFoldDB" id="A0A5N4AS12"/>
<dbReference type="Pfam" id="PF05199">
    <property type="entry name" value="GMC_oxred_C"/>
    <property type="match status" value="1"/>
</dbReference>
<keyword evidence="3" id="KW-0732">Signal</keyword>
<evidence type="ECO:0000256" key="1">
    <source>
        <dbReference type="ARBA" id="ARBA00010790"/>
    </source>
</evidence>
<sequence>MVIPPLLLCVTLFHWISAADNLTVNYYTKLISSEVSRAFTFELPTDSTTFETDSRVWHGGFYDYIVVGAGYAGSVIAARLSENPSNSVLLLEAGGFESNFSDIPRMSEYLRGLEYNWNFQTTQQTSSCLGTFNQECPYPTGKGLGGGSTVNSLMYVRCNRRDYDNWYRKGNRGWAYKDVLPYFIKSERSHINGDPGYHGYDGLFNVEYHKPSSIELGAFIQANVELGRKIVDYNGKEQLGVAKTQHNTKNGRRHSTWRAFLKPVIHRPNLKILTHSLATKVLINKDKKAYGVAFSGNGSFRYAIAEREVVLSAGAVGSPQLLMLSGIGPRKHLQSIGIPVIQHLSVGDNLQNHCRYTVYFVTNNTEPAKTLEQNVKDYLNGSGPLTIAENGQGLGFLRTKLSKVPGYPDVELVVSPPNCTATTTQQILHYTDEVMDAIYKKIAPSQTFAIHVVPLHPKSWGTIRLSSKSPYKYPLIDPKFFSDRGNEDLETMRQGIQLALQIVDTEPFRKIGARLLDASLPACQAYRYLSRKYWYCHIRQLALNVYHSMGTCKMGPRPSRGAVVDDQLRVHGVEGLRVADASVIPEAVSGHTNAVAIMIGEKVSDLIKASD</sequence>
<dbReference type="PIRSF" id="PIRSF000137">
    <property type="entry name" value="Alcohol_oxidase"/>
    <property type="match status" value="1"/>
</dbReference>
<dbReference type="GO" id="GO:0016614">
    <property type="term" value="F:oxidoreductase activity, acting on CH-OH group of donors"/>
    <property type="evidence" value="ECO:0007669"/>
    <property type="project" value="InterPro"/>
</dbReference>
<dbReference type="SUPFAM" id="SSF54373">
    <property type="entry name" value="FAD-linked reductases, C-terminal domain"/>
    <property type="match status" value="1"/>
</dbReference>
<dbReference type="PROSITE" id="PS00624">
    <property type="entry name" value="GMC_OXRED_2"/>
    <property type="match status" value="1"/>
</dbReference>
<feature type="active site" description="Proton acceptor" evidence="2">
    <location>
        <position position="591"/>
    </location>
</feature>
<protein>
    <recommendedName>
        <fullName evidence="4">Glucose-methanol-choline oxidoreductase N-terminal domain-containing protein</fullName>
    </recommendedName>
</protein>
<dbReference type="Pfam" id="PF00732">
    <property type="entry name" value="GMC_oxred_N"/>
    <property type="match status" value="1"/>
</dbReference>
<dbReference type="GO" id="GO:0050660">
    <property type="term" value="F:flavin adenine dinucleotide binding"/>
    <property type="evidence" value="ECO:0007669"/>
    <property type="project" value="InterPro"/>
</dbReference>
<dbReference type="InParanoid" id="A0A5N4AS12"/>
<feature type="signal peptide" evidence="3">
    <location>
        <begin position="1"/>
        <end position="18"/>
    </location>
</feature>
<reference evidence="5 6" key="1">
    <citation type="journal article" date="2018" name="Elife">
        <title>Firefly genomes illuminate parallel origins of bioluminescence in beetles.</title>
        <authorList>
            <person name="Fallon T.R."/>
            <person name="Lower S.E."/>
            <person name="Chang C.H."/>
            <person name="Bessho-Uehara M."/>
            <person name="Martin G.J."/>
            <person name="Bewick A.J."/>
            <person name="Behringer M."/>
            <person name="Debat H.J."/>
            <person name="Wong I."/>
            <person name="Day J.C."/>
            <person name="Suvorov A."/>
            <person name="Silva C.J."/>
            <person name="Stanger-Hall K.F."/>
            <person name="Hall D.W."/>
            <person name="Schmitz R.J."/>
            <person name="Nelson D.R."/>
            <person name="Lewis S.M."/>
            <person name="Shigenobu S."/>
            <person name="Bybee S.M."/>
            <person name="Larracuente A.M."/>
            <person name="Oba Y."/>
            <person name="Weng J.K."/>
        </authorList>
    </citation>
    <scope>NUCLEOTIDE SEQUENCE [LARGE SCALE GENOMIC DNA]</scope>
    <source>
        <strain evidence="5">1611_PpyrPB1</strain>
        <tissue evidence="5">Whole body</tissue>
    </source>
</reference>
<dbReference type="SUPFAM" id="SSF51905">
    <property type="entry name" value="FAD/NAD(P)-binding domain"/>
    <property type="match status" value="1"/>
</dbReference>
<evidence type="ECO:0000313" key="6">
    <source>
        <dbReference type="Proteomes" id="UP000327044"/>
    </source>
</evidence>
<dbReference type="InterPro" id="IPR012132">
    <property type="entry name" value="GMC_OxRdtase"/>
</dbReference>
<dbReference type="InterPro" id="IPR000172">
    <property type="entry name" value="GMC_OxRdtase_N"/>
</dbReference>
<organism evidence="5 6">
    <name type="scientific">Photinus pyralis</name>
    <name type="common">Common eastern firefly</name>
    <name type="synonym">Lampyris pyralis</name>
    <dbReference type="NCBI Taxonomy" id="7054"/>
    <lineage>
        <taxon>Eukaryota</taxon>
        <taxon>Metazoa</taxon>
        <taxon>Ecdysozoa</taxon>
        <taxon>Arthropoda</taxon>
        <taxon>Hexapoda</taxon>
        <taxon>Insecta</taxon>
        <taxon>Pterygota</taxon>
        <taxon>Neoptera</taxon>
        <taxon>Endopterygota</taxon>
        <taxon>Coleoptera</taxon>
        <taxon>Polyphaga</taxon>
        <taxon>Elateriformia</taxon>
        <taxon>Elateroidea</taxon>
        <taxon>Lampyridae</taxon>
        <taxon>Lampyrinae</taxon>
        <taxon>Photinus</taxon>
    </lineage>
</organism>
<keyword evidence="6" id="KW-1185">Reference proteome</keyword>
<feature type="active site" description="Proton donor" evidence="2">
    <location>
        <position position="547"/>
    </location>
</feature>
<dbReference type="Gene3D" id="3.30.560.10">
    <property type="entry name" value="Glucose Oxidase, domain 3"/>
    <property type="match status" value="1"/>
</dbReference>
<dbReference type="PANTHER" id="PTHR11552:SF158">
    <property type="entry name" value="GH23626P-RELATED"/>
    <property type="match status" value="1"/>
</dbReference>
<name>A0A5N4AS12_PHOPY</name>
<evidence type="ECO:0000259" key="4">
    <source>
        <dbReference type="PROSITE" id="PS00624"/>
    </source>
</evidence>
<dbReference type="Gene3D" id="3.50.50.60">
    <property type="entry name" value="FAD/NAD(P)-binding domain"/>
    <property type="match status" value="1"/>
</dbReference>
<evidence type="ECO:0000313" key="5">
    <source>
        <dbReference type="EMBL" id="KAB0799998.1"/>
    </source>
</evidence>
<evidence type="ECO:0000256" key="2">
    <source>
        <dbReference type="PIRSR" id="PIRSR000137-1"/>
    </source>
</evidence>